<dbReference type="FunFam" id="3.40.1170.10:FF:000002">
    <property type="entry name" value="DNA mismatch repair protein"/>
    <property type="match status" value="1"/>
</dbReference>
<dbReference type="InterPro" id="IPR002999">
    <property type="entry name" value="Tudor"/>
</dbReference>
<dbReference type="Gene3D" id="3.40.1170.10">
    <property type="entry name" value="DNA repair protein MutS, domain I"/>
    <property type="match status" value="1"/>
</dbReference>
<dbReference type="PANTHER" id="PTHR11361">
    <property type="entry name" value="DNA MISMATCH REPAIR PROTEIN MUTS FAMILY MEMBER"/>
    <property type="match status" value="1"/>
</dbReference>
<keyword evidence="5 6" id="KW-0238">DNA-binding</keyword>
<reference evidence="11 12" key="1">
    <citation type="journal article" date="2024" name="Plant Biotechnol. J.">
        <title>Dendrobium thyrsiflorum genome and its molecular insights into genes involved in important horticultural traits.</title>
        <authorList>
            <person name="Chen B."/>
            <person name="Wang J.Y."/>
            <person name="Zheng P.J."/>
            <person name="Li K.L."/>
            <person name="Liang Y.M."/>
            <person name="Chen X.F."/>
            <person name="Zhang C."/>
            <person name="Zhao X."/>
            <person name="He X."/>
            <person name="Zhang G.Q."/>
            <person name="Liu Z.J."/>
            <person name="Xu Q."/>
        </authorList>
    </citation>
    <scope>NUCLEOTIDE SEQUENCE [LARGE SCALE GENOMIC DNA]</scope>
    <source>
        <strain evidence="11">GZMU011</strain>
    </source>
</reference>
<dbReference type="Pfam" id="PF01624">
    <property type="entry name" value="MutS_I"/>
    <property type="match status" value="1"/>
</dbReference>
<dbReference type="Gene3D" id="3.40.50.300">
    <property type="entry name" value="P-loop containing nucleotide triphosphate hydrolases"/>
    <property type="match status" value="1"/>
</dbReference>
<evidence type="ECO:0000256" key="6">
    <source>
        <dbReference type="PIRNR" id="PIRNR037677"/>
    </source>
</evidence>
<dbReference type="Pfam" id="PF05190">
    <property type="entry name" value="MutS_IV"/>
    <property type="match status" value="1"/>
</dbReference>
<dbReference type="InterPro" id="IPR036187">
    <property type="entry name" value="DNA_mismatch_repair_MutS_sf"/>
</dbReference>
<dbReference type="SUPFAM" id="SSF48334">
    <property type="entry name" value="DNA repair protein MutS, domain III"/>
    <property type="match status" value="1"/>
</dbReference>
<dbReference type="EMBL" id="JANQDX010000005">
    <property type="protein sequence ID" value="KAL0924640.1"/>
    <property type="molecule type" value="Genomic_DNA"/>
</dbReference>
<dbReference type="SMART" id="SM00533">
    <property type="entry name" value="MUTSd"/>
    <property type="match status" value="1"/>
</dbReference>
<keyword evidence="4 6" id="KW-0067">ATP-binding</keyword>
<dbReference type="GO" id="GO:0005524">
    <property type="term" value="F:ATP binding"/>
    <property type="evidence" value="ECO:0007669"/>
    <property type="project" value="UniProtKB-UniRule"/>
</dbReference>
<feature type="compositionally biased region" description="Acidic residues" evidence="7">
    <location>
        <begin position="196"/>
        <end position="209"/>
    </location>
</feature>
<evidence type="ECO:0000256" key="7">
    <source>
        <dbReference type="SAM" id="MobiDB-lite"/>
    </source>
</evidence>
<evidence type="ECO:0000259" key="9">
    <source>
        <dbReference type="SMART" id="SM00533"/>
    </source>
</evidence>
<protein>
    <recommendedName>
        <fullName evidence="6">DNA mismatch repair protein</fullName>
    </recommendedName>
</protein>
<dbReference type="FunFam" id="1.10.1420.10:FF:000005">
    <property type="entry name" value="DNA mismatch repair protein"/>
    <property type="match status" value="1"/>
</dbReference>
<feature type="domain" description="DNA mismatch repair proteins mutS family" evidence="10">
    <location>
        <begin position="1043"/>
        <end position="1235"/>
    </location>
</feature>
<keyword evidence="6" id="KW-0234">DNA repair</keyword>
<evidence type="ECO:0000256" key="3">
    <source>
        <dbReference type="ARBA" id="ARBA00022763"/>
    </source>
</evidence>
<dbReference type="Proteomes" id="UP001552299">
    <property type="component" value="Unassembled WGS sequence"/>
</dbReference>
<feature type="compositionally biased region" description="Basic and acidic residues" evidence="7">
    <location>
        <begin position="186"/>
        <end position="195"/>
    </location>
</feature>
<dbReference type="FunFam" id="3.40.50.300:FF:001885">
    <property type="entry name" value="DNA mismatch repair protein"/>
    <property type="match status" value="1"/>
</dbReference>
<accession>A0ABD0VI36</accession>
<evidence type="ECO:0000256" key="2">
    <source>
        <dbReference type="ARBA" id="ARBA00022741"/>
    </source>
</evidence>
<keyword evidence="12" id="KW-1185">Reference proteome</keyword>
<proteinExistence type="inferred from homology"/>
<dbReference type="GO" id="GO:0030983">
    <property type="term" value="F:mismatched DNA binding"/>
    <property type="evidence" value="ECO:0007669"/>
    <property type="project" value="UniProtKB-UniRule"/>
</dbReference>
<name>A0ABD0VI36_DENTH</name>
<dbReference type="PIRSF" id="PIRSF037677">
    <property type="entry name" value="DNA_mis_repair_Msh6"/>
    <property type="match status" value="1"/>
</dbReference>
<dbReference type="SUPFAM" id="SSF63748">
    <property type="entry name" value="Tudor/PWWP/MBT"/>
    <property type="match status" value="1"/>
</dbReference>
<gene>
    <name evidence="11" type="ORF">M5K25_005489</name>
</gene>
<dbReference type="Pfam" id="PF00488">
    <property type="entry name" value="MutS_V"/>
    <property type="match status" value="1"/>
</dbReference>
<evidence type="ECO:0000313" key="11">
    <source>
        <dbReference type="EMBL" id="KAL0924640.1"/>
    </source>
</evidence>
<dbReference type="InterPro" id="IPR045076">
    <property type="entry name" value="MutS"/>
</dbReference>
<dbReference type="InterPro" id="IPR027417">
    <property type="entry name" value="P-loop_NTPase"/>
</dbReference>
<dbReference type="InterPro" id="IPR036678">
    <property type="entry name" value="MutS_con_dom_sf"/>
</dbReference>
<comment type="function">
    <text evidence="6">Component of the post-replicative DNA mismatch repair system (MMR).</text>
</comment>
<dbReference type="InterPro" id="IPR007861">
    <property type="entry name" value="DNA_mismatch_repair_MutS_clamp"/>
</dbReference>
<feature type="region of interest" description="Disordered" evidence="7">
    <location>
        <begin position="149"/>
        <end position="209"/>
    </location>
</feature>
<feature type="compositionally biased region" description="Basic and acidic residues" evidence="7">
    <location>
        <begin position="165"/>
        <end position="177"/>
    </location>
</feature>
<dbReference type="SUPFAM" id="SSF53150">
    <property type="entry name" value="DNA repair protein MutS, domain II"/>
    <property type="match status" value="1"/>
</dbReference>
<dbReference type="GO" id="GO:0006281">
    <property type="term" value="P:DNA repair"/>
    <property type="evidence" value="ECO:0007669"/>
    <property type="project" value="UniProtKB-KW"/>
</dbReference>
<dbReference type="InterPro" id="IPR007696">
    <property type="entry name" value="DNA_mismatch_repair_MutS_core"/>
</dbReference>
<evidence type="ECO:0000259" key="8">
    <source>
        <dbReference type="SMART" id="SM00333"/>
    </source>
</evidence>
<dbReference type="SMART" id="SM00333">
    <property type="entry name" value="TUDOR"/>
    <property type="match status" value="1"/>
</dbReference>
<evidence type="ECO:0000313" key="12">
    <source>
        <dbReference type="Proteomes" id="UP001552299"/>
    </source>
</evidence>
<dbReference type="InterPro" id="IPR016151">
    <property type="entry name" value="DNA_mismatch_repair_MutS_N"/>
</dbReference>
<dbReference type="SUPFAM" id="SSF52540">
    <property type="entry name" value="P-loop containing nucleoside triphosphate hydrolases"/>
    <property type="match status" value="1"/>
</dbReference>
<sequence>MFPSRRLSNGRSPLVRKQCQITSFFSPGKSPAPNSNPNPTPSISPNTSSLDDKATQKKPLLVITPPSVSSIDTCSSVGKKVPYSSEVVGKRIRVYWPLDKAWYEGHVRSFDEASGKHVIQYDDGEEEFLDMEKEKIEWVEAERPRNLRRLRRMSGSGSPAANKPLESDKAGAEEGSSKEASTSDEEWGRGSRKDDMEDDSEDVELEIEDDMEEDVVARSRKNVASKLSSMAGKRRKIAAEKMDCIRTVKFDDQEDNTEYKTPVDARRSNLTHHDNSIGRNQLLDVVDFSLTGEVADRFGKRHAEKFKFLGVERKDAHGRRPGDEDYDPRTLYLPQEFLKSLSGGQRQWWEFKSKHMDKVLFFKMGKFYELFEMDAHIGARELDLQYMKGDQPHCGFPEKNFLMNLEKLAMKGYRVLVVEQTETPEQLELRRKEMGTKDKVVKREICAVVTKGTLVEGETLLTRPDASYLMSVTEKCQKFDEHNTQGTVLGICVVDVSTSKFMLGQFEDNLERDCFCSILSELRPVEIIKPVKVLSTATERVLMHNTRNPLVNDLVPSSEFWNAEKTILEIKKIYSPSKHSGKSGMMDDGEGVHNLGDYAGLPCILSELDSAGQNGSLALSALGGCLFYLRQAFLDETLLKCAKFEALQCVGSLGRVQKPYMILDAPALENLEILENRNGNPAGTLYAQLDNCVTAFGKRLLKSWLARPLYDPGSILARQDAVSGFKGVSLAYALEFRKMLSRLPDMERLLARHFASCESFGRNASAIILYEDAARKKLMEFLGVLRGSQLMVQACTSLASLPASTESSIIHYLLTTGKGLPDVSKILKFFKDAFDWSEAEQSGRIIPHEGCDSDYDAVCKTISEVESGLMNHLNDQRKLLGNSSINYVTVGKDTYLLEVPENLMSAIPQNYELRSSKKGYFRYWTAEIKKHMSELSRAEAEKESKLQGILLRLMEQFSEHHSKWRQLVSVIAELDVLISLAIAGDYYEGPTCRPVIKDIKDSGNSTTPFLFGKSLGHPTLRIDALGKGSFVPNDVSIGGIEQDSFILLTGPNMGGKSTLLRQVCMSIILAQIGADVPAESFELSPVDRIFVRMGARDHIITGQSTFLTELSETASVLSSATRHSFVALDELGRGTSTSDGQAIAGSVLQYLVHETDCRGMFSTHYHCLAADFVKDTKVSVCHMACKVGKGLDGVEEVTFLYKLTLGSCPKSYGVNVARLAGIPPSVIQKAMAKSNDFEGIYSNRQRGRSFLKDKEISVIQYLMNVAETWKDGRDSQIVNMTLLREIQQSTQLLLVES</sequence>
<dbReference type="CDD" id="cd20404">
    <property type="entry name" value="Tudor_Agenet_AtEML-like"/>
    <property type="match status" value="1"/>
</dbReference>
<organism evidence="11 12">
    <name type="scientific">Dendrobium thyrsiflorum</name>
    <name type="common">Pinecone-like raceme dendrobium</name>
    <name type="synonym">Orchid</name>
    <dbReference type="NCBI Taxonomy" id="117978"/>
    <lineage>
        <taxon>Eukaryota</taxon>
        <taxon>Viridiplantae</taxon>
        <taxon>Streptophyta</taxon>
        <taxon>Embryophyta</taxon>
        <taxon>Tracheophyta</taxon>
        <taxon>Spermatophyta</taxon>
        <taxon>Magnoliopsida</taxon>
        <taxon>Liliopsida</taxon>
        <taxon>Asparagales</taxon>
        <taxon>Orchidaceae</taxon>
        <taxon>Epidendroideae</taxon>
        <taxon>Malaxideae</taxon>
        <taxon>Dendrobiinae</taxon>
        <taxon>Dendrobium</taxon>
    </lineage>
</organism>
<feature type="domain" description="Tudor" evidence="8">
    <location>
        <begin position="84"/>
        <end position="142"/>
    </location>
</feature>
<evidence type="ECO:0000256" key="1">
    <source>
        <dbReference type="ARBA" id="ARBA00006271"/>
    </source>
</evidence>
<dbReference type="Gene3D" id="3.30.420.110">
    <property type="entry name" value="MutS, connector domain"/>
    <property type="match status" value="1"/>
</dbReference>
<dbReference type="InterPro" id="IPR000432">
    <property type="entry name" value="DNA_mismatch_repair_MutS_C"/>
</dbReference>
<keyword evidence="3 6" id="KW-0227">DNA damage</keyword>
<evidence type="ECO:0000256" key="4">
    <source>
        <dbReference type="ARBA" id="ARBA00022840"/>
    </source>
</evidence>
<feature type="domain" description="DNA mismatch repair protein MutS core" evidence="9">
    <location>
        <begin position="680"/>
        <end position="1023"/>
    </location>
</feature>
<dbReference type="PANTHER" id="PTHR11361:SF150">
    <property type="entry name" value="DNA MISMATCH REPAIR PROTEIN MSH6"/>
    <property type="match status" value="1"/>
</dbReference>
<evidence type="ECO:0000256" key="5">
    <source>
        <dbReference type="ARBA" id="ARBA00023125"/>
    </source>
</evidence>
<dbReference type="SMART" id="SM00534">
    <property type="entry name" value="MUTSac"/>
    <property type="match status" value="1"/>
</dbReference>
<dbReference type="Gene3D" id="1.10.1420.10">
    <property type="match status" value="2"/>
</dbReference>
<dbReference type="InterPro" id="IPR017261">
    <property type="entry name" value="DNA_mismatch_repair_MutS/MSH"/>
</dbReference>
<comment type="caution">
    <text evidence="11">The sequence shown here is derived from an EMBL/GenBank/DDBJ whole genome shotgun (WGS) entry which is preliminary data.</text>
</comment>
<dbReference type="InterPro" id="IPR007695">
    <property type="entry name" value="DNA_mismatch_repair_MutS-lik_N"/>
</dbReference>
<dbReference type="Gene3D" id="2.30.30.140">
    <property type="match status" value="1"/>
</dbReference>
<evidence type="ECO:0000259" key="10">
    <source>
        <dbReference type="SMART" id="SM00534"/>
    </source>
</evidence>
<feature type="region of interest" description="Disordered" evidence="7">
    <location>
        <begin position="24"/>
        <end position="58"/>
    </location>
</feature>
<comment type="similarity">
    <text evidence="1 6">Belongs to the DNA mismatch repair MutS family.</text>
</comment>
<dbReference type="Pfam" id="PF05192">
    <property type="entry name" value="MutS_III"/>
    <property type="match status" value="1"/>
</dbReference>
<keyword evidence="2 6" id="KW-0547">Nucleotide-binding</keyword>
<dbReference type="SUPFAM" id="SSF55271">
    <property type="entry name" value="DNA repair protein MutS, domain I"/>
    <property type="match status" value="1"/>
</dbReference>